<dbReference type="InterPro" id="IPR002909">
    <property type="entry name" value="IPT_dom"/>
</dbReference>
<dbReference type="Gene3D" id="3.10.20.90">
    <property type="entry name" value="Phosphatidylinositol 3-kinase Catalytic Subunit, Chain A, domain 1"/>
    <property type="match status" value="1"/>
</dbReference>
<dbReference type="PANTHER" id="PTHR22625">
    <property type="entry name" value="PLEXIN"/>
    <property type="match status" value="1"/>
</dbReference>
<dbReference type="CDD" id="cd12205">
    <property type="entry name" value="RasGAP_plexin"/>
    <property type="match status" value="1"/>
</dbReference>
<evidence type="ECO:0000313" key="9">
    <source>
        <dbReference type="Proteomes" id="UP001158576"/>
    </source>
</evidence>
<keyword evidence="2 5" id="KW-0472">Membrane</keyword>
<dbReference type="SUPFAM" id="SSF81296">
    <property type="entry name" value="E set domains"/>
    <property type="match status" value="1"/>
</dbReference>
<feature type="region of interest" description="Disordered" evidence="4">
    <location>
        <begin position="1604"/>
        <end position="1623"/>
    </location>
</feature>
<dbReference type="Pfam" id="PF01437">
    <property type="entry name" value="PSI"/>
    <property type="match status" value="1"/>
</dbReference>
<keyword evidence="9" id="KW-1185">Reference proteome</keyword>
<dbReference type="InterPro" id="IPR031148">
    <property type="entry name" value="Plexin"/>
</dbReference>
<dbReference type="SMART" id="SM00429">
    <property type="entry name" value="IPT"/>
    <property type="match status" value="1"/>
</dbReference>
<dbReference type="InterPro" id="IPR002165">
    <property type="entry name" value="Plexin_repeat"/>
</dbReference>
<evidence type="ECO:0000259" key="6">
    <source>
        <dbReference type="SMART" id="SM00423"/>
    </source>
</evidence>
<dbReference type="Gene3D" id="1.10.506.10">
    <property type="entry name" value="GTPase Activation - p120gap, domain 1"/>
    <property type="match status" value="1"/>
</dbReference>
<dbReference type="Pfam" id="PF01833">
    <property type="entry name" value="TIG"/>
    <property type="match status" value="1"/>
</dbReference>
<accession>A0ABN7RRH0</accession>
<dbReference type="PANTHER" id="PTHR22625:SF44">
    <property type="entry name" value="PLEXIN-B"/>
    <property type="match status" value="1"/>
</dbReference>
<evidence type="ECO:0000256" key="5">
    <source>
        <dbReference type="SAM" id="Phobius"/>
    </source>
</evidence>
<feature type="transmembrane region" description="Helical" evidence="5">
    <location>
        <begin position="1248"/>
        <end position="1270"/>
    </location>
</feature>
<dbReference type="InterPro" id="IPR013783">
    <property type="entry name" value="Ig-like_fold"/>
</dbReference>
<evidence type="ECO:0000256" key="3">
    <source>
        <dbReference type="ARBA" id="ARBA00023180"/>
    </source>
</evidence>
<dbReference type="SUPFAM" id="SSF103575">
    <property type="entry name" value="Plexin repeat"/>
    <property type="match status" value="1"/>
</dbReference>
<dbReference type="EMBL" id="OU015568">
    <property type="protein sequence ID" value="CAG5084402.1"/>
    <property type="molecule type" value="Genomic_DNA"/>
</dbReference>
<organism evidence="8 9">
    <name type="scientific">Oikopleura dioica</name>
    <name type="common">Tunicate</name>
    <dbReference type="NCBI Taxonomy" id="34765"/>
    <lineage>
        <taxon>Eukaryota</taxon>
        <taxon>Metazoa</taxon>
        <taxon>Chordata</taxon>
        <taxon>Tunicata</taxon>
        <taxon>Appendicularia</taxon>
        <taxon>Copelata</taxon>
        <taxon>Oikopleuridae</taxon>
        <taxon>Oikopleura</taxon>
    </lineage>
</organism>
<dbReference type="Pfam" id="PF20170">
    <property type="entry name" value="Plexin_RBD"/>
    <property type="match status" value="1"/>
</dbReference>
<keyword evidence="3" id="KW-0325">Glycoprotein</keyword>
<dbReference type="Proteomes" id="UP001158576">
    <property type="component" value="Chromosome PAR"/>
</dbReference>
<feature type="domain" description="IPT/TIG" evidence="7">
    <location>
        <begin position="899"/>
        <end position="984"/>
    </location>
</feature>
<proteinExistence type="predicted"/>
<dbReference type="InterPro" id="IPR046800">
    <property type="entry name" value="Plexin_RBD"/>
</dbReference>
<evidence type="ECO:0000259" key="7">
    <source>
        <dbReference type="SMART" id="SM00429"/>
    </source>
</evidence>
<evidence type="ECO:0000256" key="4">
    <source>
        <dbReference type="SAM" id="MobiDB-lite"/>
    </source>
</evidence>
<evidence type="ECO:0000313" key="8">
    <source>
        <dbReference type="EMBL" id="CAG5084402.1"/>
    </source>
</evidence>
<dbReference type="InterPro" id="IPR014756">
    <property type="entry name" value="Ig_E-set"/>
</dbReference>
<dbReference type="InterPro" id="IPR013548">
    <property type="entry name" value="Plexin_cytoplasmic_RasGAP_dom"/>
</dbReference>
<evidence type="ECO:0000256" key="2">
    <source>
        <dbReference type="ARBA" id="ARBA00023136"/>
    </source>
</evidence>
<dbReference type="SUPFAM" id="SSF48350">
    <property type="entry name" value="GTPase activation domain, GAP"/>
    <property type="match status" value="1"/>
</dbReference>
<gene>
    <name evidence="8" type="ORF">OKIOD_LOCUS2190</name>
</gene>
<reference evidence="8 9" key="1">
    <citation type="submission" date="2021-04" db="EMBL/GenBank/DDBJ databases">
        <authorList>
            <person name="Bliznina A."/>
        </authorList>
    </citation>
    <scope>NUCLEOTIDE SEQUENCE [LARGE SCALE GENOMIC DNA]</scope>
</reference>
<protein>
    <submittedName>
        <fullName evidence="8">Oidioi.mRNA.OKI2018_I69.PAR.g10632.t1.cds</fullName>
    </submittedName>
</protein>
<comment type="subcellular location">
    <subcellularLocation>
        <location evidence="1">Membrane</location>
    </subcellularLocation>
</comment>
<dbReference type="Pfam" id="PF08337">
    <property type="entry name" value="Plexin_cytopl"/>
    <property type="match status" value="1"/>
</dbReference>
<name>A0ABN7RRH0_OIKDI</name>
<feature type="domain" description="PSI" evidence="6">
    <location>
        <begin position="609"/>
        <end position="657"/>
    </location>
</feature>
<keyword evidence="5" id="KW-1133">Transmembrane helix</keyword>
<sequence>MPPDSGKRQVRVQELVDDSGTNHKVLYVARESEKFSEFSENSEGMKCKSDRILTTMEIDPQLLYPRQTSHSLRAILKDDQMQNDQAFDSLEVITNSKNLNTRNKADFIDTFTFVDPKTKMSWFYYVSKIETTTGASMDSYATSFKPTYVVGRTCSADVHLQYVSEIPIQCGSFDDILVASFDDKLGLLVLNHRGELCSWSVESLEHTFNKMSKSCWYLFSCEDDFDNFDQCPTETKPQSIQTRSEAPIGELFVEHIQHYKSLGKELQDRCSKNSNAFTEDIRRTTKETIKDLNNCPEYHEMYKDDNKMTNFCPFLYRDYPTVKKADMPQISKVPYICVPFKPFSAGNSFLKKSKAMKATPAYDLSNIFRKNFDEIDDEDFKAIFRRIEDKLSIFILNKNVKDVLLWSFDDESFTSNSQTKEKSPATLVSPGSGSIRDFAIKDNNLFALTDNDVTVRKIHNCEQHKTCGACLNSEFPSCGWCAKRSQGQCTDRATCDEIDRQNWIPQTGTCPALEPSNKKYFSANEKTVELKLSVSHDFTNLHLWKCGFDSRETNLTFIDRDSGRITCDLPKKKSDFLGPADEEGVIKVDAVKVLFNRVLVADTSVSFYDCTEVDKRKKCTSCLSHSNWHCYWNRLSSECSDNAPPKEAMIELADLCPSISAAETIEKVYARERKDIAFQVHNDDGNEIGECHLYTENSKTYTTAEATRGSNNQIICKDINMTVTNEVEEDVFIEYATKNYLFDSLGEKFFIIKDCGYKNPTCTQCRVRDGCSFVNGRCVRETPGVEQSVCAAPKVISISPTSGLISDDRSVAKTPFEIVGEQLFVDANDVEVKIGNYRCDVIKEETFSEKDFDGKRLSQIKCYVSTPISIANDYEITIKRNDGSTNDFTKAEQKINISDPSVTKISPEFGIEAGYTWITIHGNFLNAGSSRKVTIGNQECTELDISENEISCFTPAMNDGRKSQDVRLDIDGRIFYISTPFNYIENPELWEKNDGFVHMCDDPRSCKPLTDLIPTYLSGGGRIWFTLGGRDLSRIFESPSSLPIIFAEENRDDEDMTSQCEIGKLPAPAPLSITHEENDGPRAAKPTPETYDFFCELPRTQETRRRRRSLELQTLTIQFDGWSHKLSDKLDVYDKPEFVLTKDEREFAKRSFETVSICFDSTEAEAMFREHSWLSTKISIPEENIDDLVLNTVSQSNETCAIIEFKLPDNIEEETFNQRLLTLRARFGTVEANFATLSVSPKLSVATMSISIISIFVFILIIAVIVYPLYNKYRATQKKHMSLEKKLHAVEEKVSAVAKRAYFELSMELPEIVEDNAQMPVQDYSRYINNVLFPNPGDETPPRQYPEASLLQLKKLLDNPTFTQKALRAIETQPKCTSRDKAKIAAYIMSIFADNPQFITKLTFDLVDTYLKDSVGRTPKLAFRFSNAVVERLLGHWMHLTLYDFLNSDTGRSLWVLLRAIKQQGWKGPVDAVKGHAQFTLTENRLLKEDIEFTPMKLSVIPPEVREDTSEPSYVFVQILDCDTITQVKEKCMDAVYSNIPYSKWPRSEDIALEFRIKRVKVPLVEGQSQPDASNRHRYMTVKDYNIKENNVIAMVRKLVHESTSSDMLPHETDTQETDPLRGAADLGDTYHLVKPGDEDLESRNRQSMVDPEVNNLVSDLYLQRLITSKHILQPYVDMFFNYILIDEANTSVPPPIKYLFDFLDKSARNTVRHGTITSQSSDIEDALPYWKTNCLILRFWANIMSNPTFFLDVPVPDLVSPSVTVVLSTLMECGQDQGPQVNDQDPVNRMLFQKTINQYRDKVRKFYRKVQDLPPVSQPEVVNYIETELYSNYKAPKTDKNASLACLLNYIAKFESQIASKLEDDLGDTPEVQKLIDQMSRICRD</sequence>
<evidence type="ECO:0000256" key="1">
    <source>
        <dbReference type="ARBA" id="ARBA00004370"/>
    </source>
</evidence>
<dbReference type="Gene3D" id="3.30.1680.10">
    <property type="entry name" value="ligand-binding face of the semaphorins, domain 2"/>
    <property type="match status" value="1"/>
</dbReference>
<dbReference type="SMART" id="SM00423">
    <property type="entry name" value="PSI"/>
    <property type="match status" value="2"/>
</dbReference>
<dbReference type="InterPro" id="IPR016201">
    <property type="entry name" value="PSI"/>
</dbReference>
<feature type="domain" description="PSI" evidence="6">
    <location>
        <begin position="460"/>
        <end position="511"/>
    </location>
</feature>
<dbReference type="Gene3D" id="2.60.40.10">
    <property type="entry name" value="Immunoglobulins"/>
    <property type="match status" value="2"/>
</dbReference>
<dbReference type="CDD" id="cd00603">
    <property type="entry name" value="IPT_PCSR"/>
    <property type="match status" value="1"/>
</dbReference>
<dbReference type="InterPro" id="IPR008936">
    <property type="entry name" value="Rho_GTPase_activation_prot"/>
</dbReference>
<keyword evidence="5" id="KW-0812">Transmembrane</keyword>